<gene>
    <name evidence="1" type="ORF">D8674_035025</name>
</gene>
<reference evidence="1 2" key="3">
    <citation type="submission" date="2019-11" db="EMBL/GenBank/DDBJ databases">
        <title>A de novo genome assembly of a pear dwarfing rootstock.</title>
        <authorList>
            <person name="Wang F."/>
            <person name="Wang J."/>
            <person name="Li S."/>
            <person name="Zhang Y."/>
            <person name="Fang M."/>
            <person name="Ma L."/>
            <person name="Zhao Y."/>
            <person name="Jiang S."/>
        </authorList>
    </citation>
    <scope>NUCLEOTIDE SEQUENCE [LARGE SCALE GENOMIC DNA]</scope>
    <source>
        <strain evidence="1">S2</strain>
        <tissue evidence="1">Leaf</tissue>
    </source>
</reference>
<dbReference type="AlphaFoldDB" id="A0A5N5GB83"/>
<accession>A0A5N5GB83</accession>
<dbReference type="Proteomes" id="UP000327157">
    <property type="component" value="Chromosome 9"/>
</dbReference>
<organism evidence="1 2">
    <name type="scientific">Pyrus ussuriensis x Pyrus communis</name>
    <dbReference type="NCBI Taxonomy" id="2448454"/>
    <lineage>
        <taxon>Eukaryota</taxon>
        <taxon>Viridiplantae</taxon>
        <taxon>Streptophyta</taxon>
        <taxon>Embryophyta</taxon>
        <taxon>Tracheophyta</taxon>
        <taxon>Spermatophyta</taxon>
        <taxon>Magnoliopsida</taxon>
        <taxon>eudicotyledons</taxon>
        <taxon>Gunneridae</taxon>
        <taxon>Pentapetalae</taxon>
        <taxon>rosids</taxon>
        <taxon>fabids</taxon>
        <taxon>Rosales</taxon>
        <taxon>Rosaceae</taxon>
        <taxon>Amygdaloideae</taxon>
        <taxon>Maleae</taxon>
        <taxon>Pyrus</taxon>
    </lineage>
</organism>
<evidence type="ECO:0000313" key="2">
    <source>
        <dbReference type="Proteomes" id="UP000327157"/>
    </source>
</evidence>
<dbReference type="EMBL" id="SMOL01000458">
    <property type="protein sequence ID" value="KAB2612709.1"/>
    <property type="molecule type" value="Genomic_DNA"/>
</dbReference>
<name>A0A5N5GB83_9ROSA</name>
<comment type="caution">
    <text evidence="1">The sequence shown here is derived from an EMBL/GenBank/DDBJ whole genome shotgun (WGS) entry which is preliminary data.</text>
</comment>
<sequence length="142" mass="16848">MVASEFSDDNFINLDLPPKFYSCPNGSCDICGDLCFEVEKLLATRFETKVEHMEFIDKVDYNFVCDEDLEVYENTIAMDEDFHVQFHQEVKVSHLYQDYVWEDFIARDIMRKPLEFDSGLGLLFETYSSLEIIWKMYLYALK</sequence>
<reference evidence="2" key="2">
    <citation type="submission" date="2019-10" db="EMBL/GenBank/DDBJ databases">
        <title>A de novo genome assembly of a pear dwarfing rootstock.</title>
        <authorList>
            <person name="Wang F."/>
            <person name="Wang J."/>
            <person name="Li S."/>
            <person name="Zhang Y."/>
            <person name="Fang M."/>
            <person name="Ma L."/>
            <person name="Zhao Y."/>
            <person name="Jiang S."/>
        </authorList>
    </citation>
    <scope>NUCLEOTIDE SEQUENCE [LARGE SCALE GENOMIC DNA]</scope>
</reference>
<proteinExistence type="predicted"/>
<keyword evidence="2" id="KW-1185">Reference proteome</keyword>
<evidence type="ECO:0000313" key="1">
    <source>
        <dbReference type="EMBL" id="KAB2612709.1"/>
    </source>
</evidence>
<reference evidence="1 2" key="1">
    <citation type="submission" date="2019-09" db="EMBL/GenBank/DDBJ databases">
        <authorList>
            <person name="Ou C."/>
        </authorList>
    </citation>
    <scope>NUCLEOTIDE SEQUENCE [LARGE SCALE GENOMIC DNA]</scope>
    <source>
        <strain evidence="1">S2</strain>
        <tissue evidence="1">Leaf</tissue>
    </source>
</reference>
<protein>
    <submittedName>
        <fullName evidence="1">Uncharacterized protein</fullName>
    </submittedName>
</protein>